<dbReference type="InterPro" id="IPR003607">
    <property type="entry name" value="HD/PDEase_dom"/>
</dbReference>
<evidence type="ECO:0000313" key="2">
    <source>
        <dbReference type="EMBL" id="KYH30871.1"/>
    </source>
</evidence>
<dbReference type="NCBIfam" id="TIGR00277">
    <property type="entry name" value="HDIG"/>
    <property type="match status" value="1"/>
</dbReference>
<feature type="domain" description="HD-GYP" evidence="1">
    <location>
        <begin position="10"/>
        <end position="205"/>
    </location>
</feature>
<dbReference type="PATRIC" id="fig|1122241.3.peg.3025"/>
<dbReference type="InterPro" id="IPR037522">
    <property type="entry name" value="HD_GYP_dom"/>
</dbReference>
<dbReference type="PANTHER" id="PTHR45228">
    <property type="entry name" value="CYCLIC DI-GMP PHOSPHODIESTERASE TM_0186-RELATED"/>
    <property type="match status" value="1"/>
</dbReference>
<keyword evidence="3" id="KW-1185">Reference proteome</keyword>
<dbReference type="Pfam" id="PF13487">
    <property type="entry name" value="HD_5"/>
    <property type="match status" value="1"/>
</dbReference>
<evidence type="ECO:0000259" key="1">
    <source>
        <dbReference type="PROSITE" id="PS51832"/>
    </source>
</evidence>
<evidence type="ECO:0000313" key="3">
    <source>
        <dbReference type="Proteomes" id="UP000075670"/>
    </source>
</evidence>
<dbReference type="InterPro" id="IPR052020">
    <property type="entry name" value="Cyclic_di-GMP/3'3'-cGAMP_PDE"/>
</dbReference>
<proteinExistence type="predicted"/>
<reference evidence="2 3" key="1">
    <citation type="submission" date="2016-02" db="EMBL/GenBank/DDBJ databases">
        <title>Genome sequence of Moorella mulderi DSM 14980.</title>
        <authorList>
            <person name="Poehlein A."/>
            <person name="Daniel R."/>
        </authorList>
    </citation>
    <scope>NUCLEOTIDE SEQUENCE [LARGE SCALE GENOMIC DNA]</scope>
    <source>
        <strain evidence="2 3">DSM 14980</strain>
    </source>
</reference>
<dbReference type="Proteomes" id="UP000075670">
    <property type="component" value="Unassembled WGS sequence"/>
</dbReference>
<dbReference type="EMBL" id="LTBC01000019">
    <property type="protein sequence ID" value="KYH30871.1"/>
    <property type="molecule type" value="Genomic_DNA"/>
</dbReference>
<gene>
    <name evidence="2" type="primary">rpfG_9</name>
    <name evidence="2" type="ORF">MOMUL_28420</name>
</gene>
<dbReference type="AlphaFoldDB" id="A0A151AT95"/>
<keyword evidence="2" id="KW-0378">Hydrolase</keyword>
<dbReference type="OrthoDB" id="10822at2"/>
<dbReference type="EC" id="3.1.4.52" evidence="2"/>
<dbReference type="SMART" id="SM00471">
    <property type="entry name" value="HDc"/>
    <property type="match status" value="1"/>
</dbReference>
<dbReference type="InterPro" id="IPR006675">
    <property type="entry name" value="HDIG_dom"/>
</dbReference>
<accession>A0A151AT95</accession>
<dbReference type="PROSITE" id="PS51832">
    <property type="entry name" value="HD_GYP"/>
    <property type="match status" value="1"/>
</dbReference>
<dbReference type="CDD" id="cd00077">
    <property type="entry name" value="HDc"/>
    <property type="match status" value="1"/>
</dbReference>
<dbReference type="GO" id="GO:0071111">
    <property type="term" value="F:cyclic-guanylate-specific phosphodiesterase activity"/>
    <property type="evidence" value="ECO:0007669"/>
    <property type="project" value="UniProtKB-EC"/>
</dbReference>
<organism evidence="2 3">
    <name type="scientific">Moorella mulderi DSM 14980</name>
    <dbReference type="NCBI Taxonomy" id="1122241"/>
    <lineage>
        <taxon>Bacteria</taxon>
        <taxon>Bacillati</taxon>
        <taxon>Bacillota</taxon>
        <taxon>Clostridia</taxon>
        <taxon>Neomoorellales</taxon>
        <taxon>Neomoorellaceae</taxon>
        <taxon>Neomoorella</taxon>
    </lineage>
</organism>
<dbReference type="RefSeq" id="WP_062285812.1">
    <property type="nucleotide sequence ID" value="NZ_LTBC01000019.1"/>
</dbReference>
<sequence length="207" mass="23540">MLSWIWGHTLHGVYHDIIECLTAALEARDPYSEDHSQRVADMAFDLARRVGIKGAELENIHMAAHLHDIGKIGVPDQILRKPGRLLPHEWAVIKRHPEIGYKILTKSRRLSSIARLVLYHHERWDGKGYPAGLKGEAIPLGSRIIALCDAIDAMTSERPYRPALTWHHCWEEVVANKAIQFDAVLVEAAEALWPMWEEKWSLKKVAG</sequence>
<name>A0A151AT95_9FIRM</name>
<dbReference type="Gene3D" id="1.10.3210.10">
    <property type="entry name" value="Hypothetical protein af1432"/>
    <property type="match status" value="1"/>
</dbReference>
<protein>
    <submittedName>
        <fullName evidence="2">Cyclic di-GMP phosphodiesterase response regulator RpfG</fullName>
        <ecNumber evidence="2">3.1.4.52</ecNumber>
    </submittedName>
</protein>
<dbReference type="SUPFAM" id="SSF109604">
    <property type="entry name" value="HD-domain/PDEase-like"/>
    <property type="match status" value="1"/>
</dbReference>
<comment type="caution">
    <text evidence="2">The sequence shown here is derived from an EMBL/GenBank/DDBJ whole genome shotgun (WGS) entry which is preliminary data.</text>
</comment>